<reference evidence="1 2" key="1">
    <citation type="journal article" date="2023" name="G3 (Bethesda)">
        <title>A haplotype-resolved chromosome-scale genome for Quercus rubra L. provides insights into the genetics of adaptive traits for red oak species.</title>
        <authorList>
            <person name="Kapoor B."/>
            <person name="Jenkins J."/>
            <person name="Schmutz J."/>
            <person name="Zhebentyayeva T."/>
            <person name="Kuelheim C."/>
            <person name="Coggeshall M."/>
            <person name="Heim C."/>
            <person name="Lasky J.R."/>
            <person name="Leites L."/>
            <person name="Islam-Faridi N."/>
            <person name="Romero-Severson J."/>
            <person name="DeLeo V.L."/>
            <person name="Lucas S.M."/>
            <person name="Lazic D."/>
            <person name="Gailing O."/>
            <person name="Carlson J."/>
            <person name="Staton M."/>
        </authorList>
    </citation>
    <scope>NUCLEOTIDE SEQUENCE [LARGE SCALE GENOMIC DNA]</scope>
    <source>
        <strain evidence="1">Pseudo-F2</strain>
    </source>
</reference>
<organism evidence="1 2">
    <name type="scientific">Quercus rubra</name>
    <name type="common">Northern red oak</name>
    <name type="synonym">Quercus borealis</name>
    <dbReference type="NCBI Taxonomy" id="3512"/>
    <lineage>
        <taxon>Eukaryota</taxon>
        <taxon>Viridiplantae</taxon>
        <taxon>Streptophyta</taxon>
        <taxon>Embryophyta</taxon>
        <taxon>Tracheophyta</taxon>
        <taxon>Spermatophyta</taxon>
        <taxon>Magnoliopsida</taxon>
        <taxon>eudicotyledons</taxon>
        <taxon>Gunneridae</taxon>
        <taxon>Pentapetalae</taxon>
        <taxon>rosids</taxon>
        <taxon>fabids</taxon>
        <taxon>Fagales</taxon>
        <taxon>Fagaceae</taxon>
        <taxon>Quercus</taxon>
    </lineage>
</organism>
<dbReference type="Proteomes" id="UP001324115">
    <property type="component" value="Unassembled WGS sequence"/>
</dbReference>
<accession>A0AAN7FMF1</accession>
<comment type="caution">
    <text evidence="1">The sequence shown here is derived from an EMBL/GenBank/DDBJ whole genome shotgun (WGS) entry which is preliminary data.</text>
</comment>
<dbReference type="AlphaFoldDB" id="A0AAN7FMF1"/>
<sequence>MEHSRYRSNRAGGRNQGILTVRNLTENKIYVGCRPPFDPGMINQHGTNKSSRTSSTLAVKKWWNDPESKRRRRVAKYMLYSTELGRIKSSSKKGHCCTSIM</sequence>
<dbReference type="InterPro" id="IPR021899">
    <property type="entry name" value="DUF3511"/>
</dbReference>
<dbReference type="Pfam" id="PF12023">
    <property type="entry name" value="DUF3511"/>
    <property type="match status" value="1"/>
</dbReference>
<gene>
    <name evidence="1" type="ORF">RGQ29_013882</name>
</gene>
<evidence type="ECO:0000313" key="1">
    <source>
        <dbReference type="EMBL" id="KAK4595577.1"/>
    </source>
</evidence>
<dbReference type="EMBL" id="JAXUIC010000003">
    <property type="protein sequence ID" value="KAK4595577.1"/>
    <property type="molecule type" value="Genomic_DNA"/>
</dbReference>
<name>A0AAN7FMF1_QUERU</name>
<proteinExistence type="predicted"/>
<keyword evidence="2" id="KW-1185">Reference proteome</keyword>
<protein>
    <submittedName>
        <fullName evidence="1">Uncharacterized protein</fullName>
    </submittedName>
</protein>
<evidence type="ECO:0000313" key="2">
    <source>
        <dbReference type="Proteomes" id="UP001324115"/>
    </source>
</evidence>